<dbReference type="AlphaFoldDB" id="A0A0F9CPZ0"/>
<name>A0A0F9CPZ0_9ZZZZ</name>
<evidence type="ECO:0000256" key="1">
    <source>
        <dbReference type="SAM" id="MobiDB-lite"/>
    </source>
</evidence>
<dbReference type="Pfam" id="PF01471">
    <property type="entry name" value="PG_binding_1"/>
    <property type="match status" value="1"/>
</dbReference>
<comment type="caution">
    <text evidence="3">The sequence shown here is derived from an EMBL/GenBank/DDBJ whole genome shotgun (WGS) entry which is preliminary data.</text>
</comment>
<feature type="compositionally biased region" description="Low complexity" evidence="1">
    <location>
        <begin position="1"/>
        <end position="16"/>
    </location>
</feature>
<dbReference type="EMBL" id="LAZR01035079">
    <property type="protein sequence ID" value="KKL28492.1"/>
    <property type="molecule type" value="Genomic_DNA"/>
</dbReference>
<feature type="non-terminal residue" evidence="3">
    <location>
        <position position="1"/>
    </location>
</feature>
<dbReference type="SUPFAM" id="SSF47090">
    <property type="entry name" value="PGBD-like"/>
    <property type="match status" value="1"/>
</dbReference>
<dbReference type="Gene3D" id="1.10.101.10">
    <property type="entry name" value="PGBD-like superfamily/PGBD"/>
    <property type="match status" value="1"/>
</dbReference>
<dbReference type="InterPro" id="IPR036366">
    <property type="entry name" value="PGBDSf"/>
</dbReference>
<proteinExistence type="predicted"/>
<organism evidence="3">
    <name type="scientific">marine sediment metagenome</name>
    <dbReference type="NCBI Taxonomy" id="412755"/>
    <lineage>
        <taxon>unclassified sequences</taxon>
        <taxon>metagenomes</taxon>
        <taxon>ecological metagenomes</taxon>
    </lineage>
</organism>
<accession>A0A0F9CPZ0</accession>
<reference evidence="3" key="1">
    <citation type="journal article" date="2015" name="Nature">
        <title>Complex archaea that bridge the gap between prokaryotes and eukaryotes.</title>
        <authorList>
            <person name="Spang A."/>
            <person name="Saw J.H."/>
            <person name="Jorgensen S.L."/>
            <person name="Zaremba-Niedzwiedzka K."/>
            <person name="Martijn J."/>
            <person name="Lind A.E."/>
            <person name="van Eijk R."/>
            <person name="Schleper C."/>
            <person name="Guy L."/>
            <person name="Ettema T.J."/>
        </authorList>
    </citation>
    <scope>NUCLEOTIDE SEQUENCE</scope>
</reference>
<gene>
    <name evidence="3" type="ORF">LCGC14_2374570</name>
</gene>
<feature type="domain" description="Peptidoglycan binding-like" evidence="2">
    <location>
        <begin position="24"/>
        <end position="80"/>
    </location>
</feature>
<evidence type="ECO:0000313" key="3">
    <source>
        <dbReference type="EMBL" id="KKL28492.1"/>
    </source>
</evidence>
<dbReference type="InterPro" id="IPR036365">
    <property type="entry name" value="PGBD-like_sf"/>
</dbReference>
<evidence type="ECO:0000259" key="2">
    <source>
        <dbReference type="Pfam" id="PF01471"/>
    </source>
</evidence>
<dbReference type="InterPro" id="IPR002477">
    <property type="entry name" value="Peptidoglycan-bd-like"/>
</dbReference>
<sequence>GSTGSTTTTTSAPSGSNFLRVGSRGQAVTNLQRWLADHGFNPGPIDGIFGPKTKAAVLAFQRAAGIQVDGIVGPETRGAMANWTGGTTTSGSGGGSPIPQSALAATVPAIRPAAAASRRARSDRERIAALASVRAGQ</sequence>
<feature type="region of interest" description="Disordered" evidence="1">
    <location>
        <begin position="79"/>
        <end position="100"/>
    </location>
</feature>
<protein>
    <recommendedName>
        <fullName evidence="2">Peptidoglycan binding-like domain-containing protein</fullName>
    </recommendedName>
</protein>
<feature type="region of interest" description="Disordered" evidence="1">
    <location>
        <begin position="1"/>
        <end position="20"/>
    </location>
</feature>